<dbReference type="PANTHER" id="PTHR42760">
    <property type="entry name" value="SHORT-CHAIN DEHYDROGENASES/REDUCTASES FAMILY MEMBER"/>
    <property type="match status" value="1"/>
</dbReference>
<proteinExistence type="inferred from homology"/>
<dbReference type="PANTHER" id="PTHR42760:SF78">
    <property type="entry name" value="3-OXOACYL-[ACYL-CARRIER-PROTEIN] REDUCTASE [NADH]"/>
    <property type="match status" value="1"/>
</dbReference>
<dbReference type="GO" id="GO:0016616">
    <property type="term" value="F:oxidoreductase activity, acting on the CH-OH group of donors, NAD or NADP as acceptor"/>
    <property type="evidence" value="ECO:0007669"/>
    <property type="project" value="TreeGrafter"/>
</dbReference>
<evidence type="ECO:0000313" key="4">
    <source>
        <dbReference type="Proteomes" id="UP000295357"/>
    </source>
</evidence>
<dbReference type="AlphaFoldDB" id="A0A4R6MVL7"/>
<dbReference type="InterPro" id="IPR002347">
    <property type="entry name" value="SDR_fam"/>
</dbReference>
<comment type="caution">
    <text evidence="3">The sequence shown here is derived from an EMBL/GenBank/DDBJ whole genome shotgun (WGS) entry which is preliminary data.</text>
</comment>
<dbReference type="InterPro" id="IPR057326">
    <property type="entry name" value="KR_dom"/>
</dbReference>
<name>A0A4R6MVL7_9BURK</name>
<protein>
    <submittedName>
        <fullName evidence="3">3-oxoacyl-[acyl-carrier protein] reductase</fullName>
    </submittedName>
</protein>
<dbReference type="PRINTS" id="PR00081">
    <property type="entry name" value="GDHRDH"/>
</dbReference>
<dbReference type="Pfam" id="PF13561">
    <property type="entry name" value="adh_short_C2"/>
    <property type="match status" value="1"/>
</dbReference>
<keyword evidence="4" id="KW-1185">Reference proteome</keyword>
<dbReference type="OrthoDB" id="9802564at2"/>
<sequence>MTDRLLSLAQQRWSAPLLRALGLPQPQPLRRRATVAWQRQELAGRRLRLLAAAPSALAPRLQAWAEACGLVLSGGDESAQALLLDLSAASRLDELLALRALAQPAVSGLARGGRVLLLAPPLDAAAGPEAAAVAAALRGFVRALGKELGRRGASANLLALDAGADTAALEAALDFFLGDGGAYVSGQVLNLPSAVAGAGESLQGALAVVTGAAGGIGAATVRRLAAEGVRLLCVDVPAAAAPLQALAAAVGGEALGLDITSPAGVAQLAQVVAARGGASLLVHNAGITRDRSLARMSAAEWDSVLAVNLGAVLAIDAALDAAAALRPGAREICLASISGIAGNAGQTNYAASKAGLIGHVQARGLALARRGGGGAFAVAPGFIETAMTRRMPWMLREAGRRLNALKQGGQPEDVAEAIAFLARPEAAAFSGQTLRVCGQSLLGA</sequence>
<organism evidence="3 4">
    <name type="scientific">Roseateles asaccharophilus</name>
    <dbReference type="NCBI Taxonomy" id="582607"/>
    <lineage>
        <taxon>Bacteria</taxon>
        <taxon>Pseudomonadati</taxon>
        <taxon>Pseudomonadota</taxon>
        <taxon>Betaproteobacteria</taxon>
        <taxon>Burkholderiales</taxon>
        <taxon>Sphaerotilaceae</taxon>
        <taxon>Roseateles</taxon>
    </lineage>
</organism>
<gene>
    <name evidence="3" type="ORF">DFR39_109170</name>
</gene>
<dbReference type="NCBIfam" id="NF006110">
    <property type="entry name" value="PRK08261.1"/>
    <property type="match status" value="1"/>
</dbReference>
<dbReference type="Gene3D" id="3.40.50.720">
    <property type="entry name" value="NAD(P)-binding Rossmann-like Domain"/>
    <property type="match status" value="2"/>
</dbReference>
<dbReference type="EMBL" id="SNXE01000009">
    <property type="protein sequence ID" value="TDP06489.1"/>
    <property type="molecule type" value="Genomic_DNA"/>
</dbReference>
<evidence type="ECO:0000313" key="3">
    <source>
        <dbReference type="EMBL" id="TDP06489.1"/>
    </source>
</evidence>
<dbReference type="RefSeq" id="WP_133605094.1">
    <property type="nucleotide sequence ID" value="NZ_JBKBOZ010000006.1"/>
</dbReference>
<dbReference type="InterPro" id="IPR036291">
    <property type="entry name" value="NAD(P)-bd_dom_sf"/>
</dbReference>
<dbReference type="SUPFAM" id="SSF51735">
    <property type="entry name" value="NAD(P)-binding Rossmann-fold domains"/>
    <property type="match status" value="1"/>
</dbReference>
<comment type="similarity">
    <text evidence="1">Belongs to the short-chain dehydrogenases/reductases (SDR) family.</text>
</comment>
<reference evidence="3 4" key="1">
    <citation type="submission" date="2019-03" db="EMBL/GenBank/DDBJ databases">
        <title>Genomic Encyclopedia of Type Strains, Phase IV (KMG-IV): sequencing the most valuable type-strain genomes for metagenomic binning, comparative biology and taxonomic classification.</title>
        <authorList>
            <person name="Goeker M."/>
        </authorList>
    </citation>
    <scope>NUCLEOTIDE SEQUENCE [LARGE SCALE GENOMIC DNA]</scope>
    <source>
        <strain evidence="3 4">DSM 25082</strain>
    </source>
</reference>
<dbReference type="Proteomes" id="UP000295357">
    <property type="component" value="Unassembled WGS sequence"/>
</dbReference>
<dbReference type="SMART" id="SM00822">
    <property type="entry name" value="PKS_KR"/>
    <property type="match status" value="1"/>
</dbReference>
<accession>A0A4R6MVL7</accession>
<feature type="domain" description="Ketoreductase" evidence="2">
    <location>
        <begin position="205"/>
        <end position="385"/>
    </location>
</feature>
<evidence type="ECO:0000259" key="2">
    <source>
        <dbReference type="SMART" id="SM00822"/>
    </source>
</evidence>
<evidence type="ECO:0000256" key="1">
    <source>
        <dbReference type="ARBA" id="ARBA00006484"/>
    </source>
</evidence>